<dbReference type="GO" id="GO:0003700">
    <property type="term" value="F:DNA-binding transcription factor activity"/>
    <property type="evidence" value="ECO:0007669"/>
    <property type="project" value="InterPro"/>
</dbReference>
<dbReference type="PROSITE" id="PS01124">
    <property type="entry name" value="HTH_ARAC_FAMILY_2"/>
    <property type="match status" value="1"/>
</dbReference>
<evidence type="ECO:0000313" key="7">
    <source>
        <dbReference type="Proteomes" id="UP000005038"/>
    </source>
</evidence>
<dbReference type="RefSeq" id="WP_007237838.1">
    <property type="nucleotide sequence ID" value="NZ_BAFB01000073.1"/>
</dbReference>
<dbReference type="PANTHER" id="PTHR46796">
    <property type="entry name" value="HTH-TYPE TRANSCRIPTIONAL ACTIVATOR RHAS-RELATED"/>
    <property type="match status" value="1"/>
</dbReference>
<keyword evidence="7" id="KW-1185">Reference proteome</keyword>
<dbReference type="PROSITE" id="PS00041">
    <property type="entry name" value="HTH_ARAC_FAMILY_1"/>
    <property type="match status" value="1"/>
</dbReference>
<dbReference type="InterPro" id="IPR009057">
    <property type="entry name" value="Homeodomain-like_sf"/>
</dbReference>
<dbReference type="InterPro" id="IPR020449">
    <property type="entry name" value="Tscrpt_reg_AraC-type_HTH"/>
</dbReference>
<protein>
    <submittedName>
        <fullName evidence="6">AraC family transcriptional regulator</fullName>
    </submittedName>
</protein>
<dbReference type="InterPro" id="IPR018060">
    <property type="entry name" value="HTH_AraC"/>
</dbReference>
<accession>H5TJD2</accession>
<evidence type="ECO:0000256" key="2">
    <source>
        <dbReference type="ARBA" id="ARBA00023125"/>
    </source>
</evidence>
<evidence type="ECO:0000256" key="4">
    <source>
        <dbReference type="SAM" id="MobiDB-lite"/>
    </source>
</evidence>
<feature type="region of interest" description="Disordered" evidence="4">
    <location>
        <begin position="1"/>
        <end position="21"/>
    </location>
</feature>
<dbReference type="Pfam" id="PF14525">
    <property type="entry name" value="AraC_binding_2"/>
    <property type="match status" value="1"/>
</dbReference>
<sequence>MTKICDDASREREAHSAVWSGDHDLSVEEWGPAIAALTTRFDVRPDSTSDFHGRLRAHVADGIGLCDLETGKHEAYHDPAGRDGATPVHMLSLQLNGHATMEVDGQQCVFRPGDIGFYSADRVGLVASSDDYRSLCLTLPSNAISIPIDYIRHVQARTLGPERGLTPAVAGLLISLNETLPKVGPAQRSRALRSAVDLAVTLVLQEVGESVIPKDPTQRLREQLFAYIEDHLDDPELDVKQLADAHYVSVRQVHNVFRGAGQTAAERIRTRRIELAQRELADPAQLTVPVGQIAMRCGFANPSHFGNLFKERIGVTPAAYRASIHPGLG</sequence>
<dbReference type="STRING" id="1108044.GOOTI_073_00060"/>
<reference evidence="6" key="1">
    <citation type="submission" date="2012-02" db="EMBL/GenBank/DDBJ databases">
        <title>Whole genome shotgun sequence of Gordonia otitidis NBRC 100426.</title>
        <authorList>
            <person name="Yoshida I."/>
            <person name="Hosoyama A."/>
            <person name="Tsuchikane K."/>
            <person name="Katsumata H."/>
            <person name="Yamazaki S."/>
            <person name="Fujita N."/>
        </authorList>
    </citation>
    <scope>NUCLEOTIDE SEQUENCE [LARGE SCALE GENOMIC DNA]</scope>
    <source>
        <strain evidence="6">NBRC 100426</strain>
    </source>
</reference>
<comment type="caution">
    <text evidence="6">The sequence shown here is derived from an EMBL/GenBank/DDBJ whole genome shotgun (WGS) entry which is preliminary data.</text>
</comment>
<dbReference type="GO" id="GO:0043565">
    <property type="term" value="F:sequence-specific DNA binding"/>
    <property type="evidence" value="ECO:0007669"/>
    <property type="project" value="InterPro"/>
</dbReference>
<dbReference type="PANTHER" id="PTHR46796:SF6">
    <property type="entry name" value="ARAC SUBFAMILY"/>
    <property type="match status" value="1"/>
</dbReference>
<gene>
    <name evidence="6" type="ORF">GOOTI_073_00060</name>
</gene>
<dbReference type="Gene3D" id="1.10.10.60">
    <property type="entry name" value="Homeodomain-like"/>
    <property type="match status" value="1"/>
</dbReference>
<dbReference type="InterPro" id="IPR018062">
    <property type="entry name" value="HTH_AraC-typ_CS"/>
</dbReference>
<organism evidence="6 7">
    <name type="scientific">Gordonia otitidis (strain DSM 44809 / CCUG 52243 / JCM 12355 / NBRC 100426 / IFM 10032)</name>
    <dbReference type="NCBI Taxonomy" id="1108044"/>
    <lineage>
        <taxon>Bacteria</taxon>
        <taxon>Bacillati</taxon>
        <taxon>Actinomycetota</taxon>
        <taxon>Actinomycetes</taxon>
        <taxon>Mycobacteriales</taxon>
        <taxon>Gordoniaceae</taxon>
        <taxon>Gordonia</taxon>
    </lineage>
</organism>
<proteinExistence type="predicted"/>
<dbReference type="Proteomes" id="UP000005038">
    <property type="component" value="Unassembled WGS sequence"/>
</dbReference>
<evidence type="ECO:0000259" key="5">
    <source>
        <dbReference type="PROSITE" id="PS01124"/>
    </source>
</evidence>
<dbReference type="OrthoDB" id="4381942at2"/>
<dbReference type="AlphaFoldDB" id="H5TJD2"/>
<dbReference type="PRINTS" id="PR00032">
    <property type="entry name" value="HTHARAC"/>
</dbReference>
<name>H5TJD2_GORO1</name>
<dbReference type="SUPFAM" id="SSF46689">
    <property type="entry name" value="Homeodomain-like"/>
    <property type="match status" value="1"/>
</dbReference>
<evidence type="ECO:0000256" key="1">
    <source>
        <dbReference type="ARBA" id="ARBA00023015"/>
    </source>
</evidence>
<keyword evidence="2" id="KW-0238">DNA-binding</keyword>
<dbReference type="InterPro" id="IPR050204">
    <property type="entry name" value="AraC_XylS_family_regulators"/>
</dbReference>
<keyword evidence="1" id="KW-0805">Transcription regulation</keyword>
<evidence type="ECO:0000313" key="6">
    <source>
        <dbReference type="EMBL" id="GAB33590.1"/>
    </source>
</evidence>
<feature type="domain" description="HTH araC/xylS-type" evidence="5">
    <location>
        <begin position="222"/>
        <end position="323"/>
    </location>
</feature>
<dbReference type="Pfam" id="PF12833">
    <property type="entry name" value="HTH_18"/>
    <property type="match status" value="1"/>
</dbReference>
<dbReference type="EMBL" id="BAFB01000073">
    <property type="protein sequence ID" value="GAB33590.1"/>
    <property type="molecule type" value="Genomic_DNA"/>
</dbReference>
<dbReference type="InterPro" id="IPR035418">
    <property type="entry name" value="AraC-bd_2"/>
</dbReference>
<keyword evidence="3" id="KW-0804">Transcription</keyword>
<dbReference type="SMART" id="SM00342">
    <property type="entry name" value="HTH_ARAC"/>
    <property type="match status" value="1"/>
</dbReference>
<evidence type="ECO:0000256" key="3">
    <source>
        <dbReference type="ARBA" id="ARBA00023163"/>
    </source>
</evidence>